<evidence type="ECO:0000313" key="2">
    <source>
        <dbReference type="Proteomes" id="UP001180487"/>
    </source>
</evidence>
<reference evidence="1 2" key="1">
    <citation type="submission" date="2023-07" db="EMBL/GenBank/DDBJ databases">
        <title>Sorghum-associated microbial communities from plants grown in Nebraska, USA.</title>
        <authorList>
            <person name="Schachtman D."/>
        </authorList>
    </citation>
    <scope>NUCLEOTIDE SEQUENCE [LARGE SCALE GENOMIC DNA]</scope>
    <source>
        <strain evidence="1 2">BE313</strain>
    </source>
</reference>
<comment type="caution">
    <text evidence="1">The sequence shown here is derived from an EMBL/GenBank/DDBJ whole genome shotgun (WGS) entry which is preliminary data.</text>
</comment>
<organism evidence="1 2">
    <name type="scientific">Rhodoferax ferrireducens</name>
    <dbReference type="NCBI Taxonomy" id="192843"/>
    <lineage>
        <taxon>Bacteria</taxon>
        <taxon>Pseudomonadati</taxon>
        <taxon>Pseudomonadota</taxon>
        <taxon>Betaproteobacteria</taxon>
        <taxon>Burkholderiales</taxon>
        <taxon>Comamonadaceae</taxon>
        <taxon>Rhodoferax</taxon>
    </lineage>
</organism>
<dbReference type="EMBL" id="JAVDXT010000001">
    <property type="protein sequence ID" value="MDR7376243.1"/>
    <property type="molecule type" value="Genomic_DNA"/>
</dbReference>
<protein>
    <submittedName>
        <fullName evidence="1">Uncharacterized protein</fullName>
    </submittedName>
</protein>
<accession>A0ABU2C4J5</accession>
<proteinExistence type="predicted"/>
<name>A0ABU2C4J5_9BURK</name>
<dbReference type="RefSeq" id="WP_310371051.1">
    <property type="nucleotide sequence ID" value="NZ_JAVDXT010000001.1"/>
</dbReference>
<evidence type="ECO:0000313" key="1">
    <source>
        <dbReference type="EMBL" id="MDR7376243.1"/>
    </source>
</evidence>
<dbReference type="Proteomes" id="UP001180487">
    <property type="component" value="Unassembled WGS sequence"/>
</dbReference>
<sequence>MAPKVYRFYTPSPARLRPPAQAGHAQVFRPPGKEDTARVTPMVRKQQSLPVPVVAMEDWDLLFGAVTDRLRSAVASAPLRPGRGEALDACVLDCLQALEQLRATHNQAWSAQQRLALELFDARTALAQTRTDMA</sequence>
<keyword evidence="2" id="KW-1185">Reference proteome</keyword>
<gene>
    <name evidence="1" type="ORF">J2X19_000901</name>
</gene>